<accession>A0A1Y1U8F9</accession>
<evidence type="ECO:0000256" key="11">
    <source>
        <dbReference type="PROSITE-ProRule" id="PRU00221"/>
    </source>
</evidence>
<comment type="pathway">
    <text evidence="3">tRNA modification; 5-methoxycarbonylmethyl-2-thiouridine-tRNA biosynthesis.</text>
</comment>
<evidence type="ECO:0000256" key="7">
    <source>
        <dbReference type="ARBA" id="ARBA00022574"/>
    </source>
</evidence>
<dbReference type="InterPro" id="IPR015943">
    <property type="entry name" value="WD40/YVTN_repeat-like_dom_sf"/>
</dbReference>
<comment type="caution">
    <text evidence="12">The sequence shown here is derived from an EMBL/GenBank/DDBJ whole genome shotgun (WGS) entry which is preliminary data.</text>
</comment>
<sequence>MAIQVSAQYIATGANHSASCSAAAPDGIVAYGSGKLVSLWDTEHESGVYATLAGHPGDVTKIKYLQGSSSGENKFVSGDTTGQVRVWRETTRGQYSCAVTFDAHASDSISALGIGPSDSPLANHILVGCADGSVKLWKLDEDRVTSVQKLDIKGKLPLDFEMALLPGCQSVVLAIGCTDKRIQLWLHNDSEFELATMLEGHENWIRALSFTTAPGIRSQSVESAAVEDLMLASGSQDHYIRLWRISATLPPKTARGGLEALDELEEKLGEGSLSTTSHLLHVKHRKASHYFNVTLEALLIGHESGVTNVHWHPAPPSSSHSSPRPLLSTSMDNSMVIWEPSSAGIWVPEHRFGSLGGHKMGLFGGLWGKKGKSVCCSGWTGGWERWIEGKPGVWDVRAGVTGHFGEVKSVTWDQDGNYLLSVSSDQTSRIHACIPSEAGPSTWAEIARPQIHGYDMTDVSFISPLRFISTADEKVARVFDAPGGFVESLGAMGIVQNVGDTTSRPRGATVPPLGLSNRALGKEAMISDHPAPRVPHEARDAVSETLRSKPTEEVLAMSTLWPEIEKVYGHGYELVNVATSHDGKFVATACKASSAEHAVVRLNSTETWDEFGRPLAGHTLTVTRIAFREDDEIILTCSRDRGWTMFKRDARCYIPWAKEEKAHSRMILDTCWIDKHSFATASRDKTVKIWRLTEDGATLQSTIKLEEGATAVHCARGLLAVGLETGIIEIYRVSDAESEPSLRIMTHKLLRISHVGPLNRLCWNPHKPLLASCSDDKSVRIFAVQSHA</sequence>
<dbReference type="SMART" id="SM00320">
    <property type="entry name" value="WD40"/>
    <property type="match status" value="11"/>
</dbReference>
<dbReference type="AlphaFoldDB" id="A0A1Y1U8F9"/>
<dbReference type="UniPathway" id="UPA00988"/>
<dbReference type="FunCoup" id="A0A1Y1U8F9">
    <property type="interactions" value="492"/>
</dbReference>
<dbReference type="OrthoDB" id="27911at2759"/>
<dbReference type="Gene3D" id="2.130.10.10">
    <property type="entry name" value="YVTN repeat-like/Quinoprotein amine dehydrogenase"/>
    <property type="match status" value="4"/>
</dbReference>
<comment type="subcellular location">
    <subcellularLocation>
        <location evidence="2">Cytoplasm</location>
    </subcellularLocation>
    <subcellularLocation>
        <location evidence="1">Nucleus</location>
    </subcellularLocation>
</comment>
<evidence type="ECO:0000256" key="10">
    <source>
        <dbReference type="ARBA" id="ARBA00023242"/>
    </source>
</evidence>
<dbReference type="RefSeq" id="XP_021868076.1">
    <property type="nucleotide sequence ID" value="XM_022013686.1"/>
</dbReference>
<evidence type="ECO:0000256" key="2">
    <source>
        <dbReference type="ARBA" id="ARBA00004496"/>
    </source>
</evidence>
<proteinExistence type="inferred from homology"/>
<keyword evidence="10" id="KW-0539">Nucleus</keyword>
<dbReference type="PANTHER" id="PTHR44111:SF1">
    <property type="entry name" value="ELONGATOR COMPLEX PROTEIN 2"/>
    <property type="match status" value="1"/>
</dbReference>
<keyword evidence="9" id="KW-0677">Repeat</keyword>
<feature type="repeat" description="WD" evidence="11">
    <location>
        <begin position="400"/>
        <end position="430"/>
    </location>
</feature>
<evidence type="ECO:0000313" key="12">
    <source>
        <dbReference type="EMBL" id="ORX33777.1"/>
    </source>
</evidence>
<name>A0A1Y1U8F9_9TREE</name>
<dbReference type="InParanoid" id="A0A1Y1U8F9"/>
<dbReference type="SUPFAM" id="SSF50978">
    <property type="entry name" value="WD40 repeat-like"/>
    <property type="match status" value="3"/>
</dbReference>
<dbReference type="PROSITE" id="PS50082">
    <property type="entry name" value="WD_REPEATS_2"/>
    <property type="match status" value="2"/>
</dbReference>
<feature type="repeat" description="WD" evidence="11">
    <location>
        <begin position="751"/>
        <end position="788"/>
    </location>
</feature>
<dbReference type="GO" id="GO:0005634">
    <property type="term" value="C:nucleus"/>
    <property type="evidence" value="ECO:0007669"/>
    <property type="project" value="UniProtKB-SubCell"/>
</dbReference>
<dbReference type="PROSITE" id="PS50294">
    <property type="entry name" value="WD_REPEATS_REGION"/>
    <property type="match status" value="1"/>
</dbReference>
<evidence type="ECO:0000256" key="4">
    <source>
        <dbReference type="ARBA" id="ARBA00005881"/>
    </source>
</evidence>
<evidence type="ECO:0000256" key="5">
    <source>
        <dbReference type="ARBA" id="ARBA00020267"/>
    </source>
</evidence>
<dbReference type="Proteomes" id="UP000193218">
    <property type="component" value="Unassembled WGS sequence"/>
</dbReference>
<evidence type="ECO:0000256" key="3">
    <source>
        <dbReference type="ARBA" id="ARBA00005043"/>
    </source>
</evidence>
<evidence type="ECO:0000256" key="8">
    <source>
        <dbReference type="ARBA" id="ARBA00022694"/>
    </source>
</evidence>
<reference evidence="12 13" key="1">
    <citation type="submission" date="2017-03" db="EMBL/GenBank/DDBJ databases">
        <title>Widespread Adenine N6-methylation of Active Genes in Fungi.</title>
        <authorList>
            <consortium name="DOE Joint Genome Institute"/>
            <person name="Mondo S.J."/>
            <person name="Dannebaum R.O."/>
            <person name="Kuo R.C."/>
            <person name="Louie K.B."/>
            <person name="Bewick A.J."/>
            <person name="Labutti K."/>
            <person name="Haridas S."/>
            <person name="Kuo A."/>
            <person name="Salamov A."/>
            <person name="Ahrendt S.R."/>
            <person name="Lau R."/>
            <person name="Bowen B.P."/>
            <person name="Lipzen A."/>
            <person name="Sullivan W."/>
            <person name="Andreopoulos W.B."/>
            <person name="Clum A."/>
            <person name="Lindquist E."/>
            <person name="Daum C."/>
            <person name="Northen T.R."/>
            <person name="Ramamoorthy G."/>
            <person name="Schmitz R.J."/>
            <person name="Gryganskyi A."/>
            <person name="Culley D."/>
            <person name="Magnuson J."/>
            <person name="James T.Y."/>
            <person name="O'Malley M.A."/>
            <person name="Stajich J.E."/>
            <person name="Spatafora J.W."/>
            <person name="Visel A."/>
            <person name="Grigoriev I.V."/>
        </authorList>
    </citation>
    <scope>NUCLEOTIDE SEQUENCE [LARGE SCALE GENOMIC DNA]</scope>
    <source>
        <strain evidence="12 13">NRRL Y-17943</strain>
    </source>
</reference>
<dbReference type="PANTHER" id="PTHR44111">
    <property type="entry name" value="ELONGATOR COMPLEX PROTEIN 2"/>
    <property type="match status" value="1"/>
</dbReference>
<keyword evidence="6" id="KW-0963">Cytoplasm</keyword>
<evidence type="ECO:0000313" key="13">
    <source>
        <dbReference type="Proteomes" id="UP000193218"/>
    </source>
</evidence>
<keyword evidence="13" id="KW-1185">Reference proteome</keyword>
<dbReference type="EMBL" id="NBSH01000017">
    <property type="protein sequence ID" value="ORX33777.1"/>
    <property type="molecule type" value="Genomic_DNA"/>
</dbReference>
<dbReference type="InterPro" id="IPR001680">
    <property type="entry name" value="WD40_rpt"/>
</dbReference>
<dbReference type="GO" id="GO:0002098">
    <property type="term" value="P:tRNA wobble uridine modification"/>
    <property type="evidence" value="ECO:0007669"/>
    <property type="project" value="InterPro"/>
</dbReference>
<dbReference type="STRING" id="4999.A0A1Y1U8F9"/>
<evidence type="ECO:0000256" key="9">
    <source>
        <dbReference type="ARBA" id="ARBA00022737"/>
    </source>
</evidence>
<protein>
    <recommendedName>
        <fullName evidence="5">Elongator complex protein 2</fullName>
    </recommendedName>
</protein>
<keyword evidence="7 11" id="KW-0853">WD repeat</keyword>
<dbReference type="InterPro" id="IPR036322">
    <property type="entry name" value="WD40_repeat_dom_sf"/>
</dbReference>
<keyword evidence="8" id="KW-0819">tRNA processing</keyword>
<evidence type="ECO:0000256" key="6">
    <source>
        <dbReference type="ARBA" id="ARBA00022490"/>
    </source>
</evidence>
<dbReference type="GO" id="GO:0005737">
    <property type="term" value="C:cytoplasm"/>
    <property type="evidence" value="ECO:0007669"/>
    <property type="project" value="UniProtKB-SubCell"/>
</dbReference>
<evidence type="ECO:0000256" key="1">
    <source>
        <dbReference type="ARBA" id="ARBA00004123"/>
    </source>
</evidence>
<dbReference type="GeneID" id="33555494"/>
<comment type="similarity">
    <text evidence="4">Belongs to the WD repeat ELP2 family.</text>
</comment>
<organism evidence="12 13">
    <name type="scientific">Kockovaella imperatae</name>
    <dbReference type="NCBI Taxonomy" id="4999"/>
    <lineage>
        <taxon>Eukaryota</taxon>
        <taxon>Fungi</taxon>
        <taxon>Dikarya</taxon>
        <taxon>Basidiomycota</taxon>
        <taxon>Agaricomycotina</taxon>
        <taxon>Tremellomycetes</taxon>
        <taxon>Tremellales</taxon>
        <taxon>Cuniculitremaceae</taxon>
        <taxon>Kockovaella</taxon>
    </lineage>
</organism>
<gene>
    <name evidence="12" type="ORF">BD324DRAFT_584516</name>
</gene>
<dbReference type="InterPro" id="IPR037289">
    <property type="entry name" value="Elp2"/>
</dbReference>
<dbReference type="GO" id="GO:0033588">
    <property type="term" value="C:elongator holoenzyme complex"/>
    <property type="evidence" value="ECO:0007669"/>
    <property type="project" value="InterPro"/>
</dbReference>
<dbReference type="Pfam" id="PF00400">
    <property type="entry name" value="WD40"/>
    <property type="match status" value="7"/>
</dbReference>